<evidence type="ECO:0000256" key="8">
    <source>
        <dbReference type="PIRSR" id="PIRSR005096-3"/>
    </source>
</evidence>
<evidence type="ECO:0000313" key="10">
    <source>
        <dbReference type="Proteomes" id="UP000076519"/>
    </source>
</evidence>
<evidence type="ECO:0000313" key="9">
    <source>
        <dbReference type="EMBL" id="KZK08095.1"/>
    </source>
</evidence>
<dbReference type="InterPro" id="IPR008183">
    <property type="entry name" value="Aldose_1/G6P_1-epimerase"/>
</dbReference>
<keyword evidence="4 5" id="KW-0119">Carbohydrate metabolism</keyword>
<evidence type="ECO:0000256" key="1">
    <source>
        <dbReference type="ARBA" id="ARBA00005028"/>
    </source>
</evidence>
<organism evidence="9 10">
    <name type="scientific">Lactococcus lactis subsp. cremoris</name>
    <name type="common">Streptococcus cremoris</name>
    <dbReference type="NCBI Taxonomy" id="1359"/>
    <lineage>
        <taxon>Bacteria</taxon>
        <taxon>Bacillati</taxon>
        <taxon>Bacillota</taxon>
        <taxon>Bacilli</taxon>
        <taxon>Lactobacillales</taxon>
        <taxon>Streptococcaceae</taxon>
        <taxon>Lactococcus</taxon>
    </lineage>
</organism>
<feature type="binding site" evidence="7">
    <location>
        <position position="243"/>
    </location>
    <ligand>
        <name>beta-D-galactose</name>
        <dbReference type="ChEBI" id="CHEBI:27667"/>
    </ligand>
</feature>
<dbReference type="InterPro" id="IPR011013">
    <property type="entry name" value="Gal_mutarotase_sf_dom"/>
</dbReference>
<accession>A0A166K937</accession>
<dbReference type="PIRSF" id="PIRSF005096">
    <property type="entry name" value="GALM"/>
    <property type="match status" value="1"/>
</dbReference>
<evidence type="ECO:0000256" key="5">
    <source>
        <dbReference type="PIRNR" id="PIRNR005096"/>
    </source>
</evidence>
<protein>
    <recommendedName>
        <fullName evidence="5">Aldose 1-epimerase</fullName>
        <ecNumber evidence="5">5.1.3.3</ecNumber>
    </recommendedName>
</protein>
<feature type="active site" description="Proton acceptor" evidence="6">
    <location>
        <position position="304"/>
    </location>
</feature>
<evidence type="ECO:0000256" key="4">
    <source>
        <dbReference type="ARBA" id="ARBA00023277"/>
    </source>
</evidence>
<dbReference type="InterPro" id="IPR014718">
    <property type="entry name" value="GH-type_carb-bd"/>
</dbReference>
<feature type="active site" description="Proton donor" evidence="6">
    <location>
        <position position="170"/>
    </location>
</feature>
<dbReference type="Gene3D" id="2.70.98.10">
    <property type="match status" value="1"/>
</dbReference>
<dbReference type="GO" id="GO:0030246">
    <property type="term" value="F:carbohydrate binding"/>
    <property type="evidence" value="ECO:0007669"/>
    <property type="project" value="InterPro"/>
</dbReference>
<sequence>MEITTKDFGLGSSLISLTNKNDVTIAFTNLGARIVDWKKDGKHFVLGFDSAQEYLEKDAYPGATVGRTAGRIKDGLVDISGKTYHLNQNEAPQTLHGGEDSIHTKLWTYEINDLGDEVQVKFSLVSNDGENGYPGKIEMSVTHSFDEENNWKIKYEAISDKDTVFNPTGHVYFNLNGDASESVENHQLKLAASRFVPLKDQTEIVRGDIVDIKNTDLDFRQEKQLSKALESSMEQVQLVGGIDHPFLLDEQSLEKEQARLSLDDLSVSVYTDQPSIVIFTANFGDLGTVYHGKNQVHHGGITFECQVSPGSQQIPELGDISLKAGDEYQATTIYSLHTNQGNEFRGEKKCQ</sequence>
<dbReference type="InterPro" id="IPR047215">
    <property type="entry name" value="Galactose_mutarotase-like"/>
</dbReference>
<evidence type="ECO:0000256" key="7">
    <source>
        <dbReference type="PIRSR" id="PIRSR005096-2"/>
    </source>
</evidence>
<gene>
    <name evidence="9" type="ORF">AB996_0392</name>
</gene>
<dbReference type="InterPro" id="IPR015443">
    <property type="entry name" value="Aldose_1-epimerase"/>
</dbReference>
<dbReference type="GO" id="GO:0004034">
    <property type="term" value="F:aldose 1-epimerase activity"/>
    <property type="evidence" value="ECO:0007669"/>
    <property type="project" value="UniProtKB-EC"/>
</dbReference>
<dbReference type="GO" id="GO:0005737">
    <property type="term" value="C:cytoplasm"/>
    <property type="evidence" value="ECO:0007669"/>
    <property type="project" value="TreeGrafter"/>
</dbReference>
<comment type="similarity">
    <text evidence="2 5">Belongs to the aldose epimerase family.</text>
</comment>
<name>A0A166K937_LACLC</name>
<dbReference type="PANTHER" id="PTHR10091:SF0">
    <property type="entry name" value="GALACTOSE MUTAROTASE"/>
    <property type="match status" value="1"/>
</dbReference>
<dbReference type="AlphaFoldDB" id="A0A166K937"/>
<dbReference type="GO" id="GO:0033499">
    <property type="term" value="P:galactose catabolic process via UDP-galactose, Leloir pathway"/>
    <property type="evidence" value="ECO:0007669"/>
    <property type="project" value="TreeGrafter"/>
</dbReference>
<dbReference type="RefSeq" id="WP_063281193.1">
    <property type="nucleotide sequence ID" value="NZ_LIYF01000006.1"/>
</dbReference>
<comment type="pathway">
    <text evidence="1 5">Carbohydrate metabolism; hexose metabolism.</text>
</comment>
<evidence type="ECO:0000256" key="6">
    <source>
        <dbReference type="PIRSR" id="PIRSR005096-1"/>
    </source>
</evidence>
<dbReference type="SUPFAM" id="SSF74650">
    <property type="entry name" value="Galactose mutarotase-like"/>
    <property type="match status" value="1"/>
</dbReference>
<dbReference type="EMBL" id="LIYF01000006">
    <property type="protein sequence ID" value="KZK08095.1"/>
    <property type="molecule type" value="Genomic_DNA"/>
</dbReference>
<keyword evidence="3 5" id="KW-0413">Isomerase</keyword>
<dbReference type="GO" id="GO:0006006">
    <property type="term" value="P:glucose metabolic process"/>
    <property type="evidence" value="ECO:0007669"/>
    <property type="project" value="TreeGrafter"/>
</dbReference>
<comment type="caution">
    <text evidence="9">The sequence shown here is derived from an EMBL/GenBank/DDBJ whole genome shotgun (WGS) entry which is preliminary data.</text>
</comment>
<dbReference type="PATRIC" id="fig|1359.32.peg.305"/>
<dbReference type="UniPathway" id="UPA00242"/>
<evidence type="ECO:0000256" key="2">
    <source>
        <dbReference type="ARBA" id="ARBA00006206"/>
    </source>
</evidence>
<dbReference type="EC" id="5.1.3.3" evidence="5"/>
<dbReference type="Pfam" id="PF01263">
    <property type="entry name" value="Aldose_epim"/>
    <property type="match status" value="1"/>
</dbReference>
<feature type="binding site" evidence="8">
    <location>
        <begin position="170"/>
        <end position="172"/>
    </location>
    <ligand>
        <name>beta-D-galactose</name>
        <dbReference type="ChEBI" id="CHEBI:27667"/>
    </ligand>
</feature>
<dbReference type="CDD" id="cd09019">
    <property type="entry name" value="galactose_mutarotase_like"/>
    <property type="match status" value="1"/>
</dbReference>
<proteinExistence type="inferred from homology"/>
<comment type="catalytic activity">
    <reaction evidence="5">
        <text>alpha-D-glucose = beta-D-glucose</text>
        <dbReference type="Rhea" id="RHEA:10264"/>
        <dbReference type="ChEBI" id="CHEBI:15903"/>
        <dbReference type="ChEBI" id="CHEBI:17925"/>
        <dbReference type="EC" id="5.1.3.3"/>
    </reaction>
</comment>
<evidence type="ECO:0000256" key="3">
    <source>
        <dbReference type="ARBA" id="ARBA00023235"/>
    </source>
</evidence>
<dbReference type="PANTHER" id="PTHR10091">
    <property type="entry name" value="ALDOSE-1-EPIMERASE"/>
    <property type="match status" value="1"/>
</dbReference>
<reference evidence="9 10" key="1">
    <citation type="submission" date="2015-08" db="EMBL/GenBank/DDBJ databases">
        <title>Draft Genome Sequences of 11 Lactococcus lactis subspecies cremoris strains.</title>
        <authorList>
            <person name="Wels M."/>
            <person name="Backus L."/>
            <person name="Boekhorst J."/>
            <person name="Dijkstra A."/>
            <person name="Beerthuizen M."/>
            <person name="Siezen R."/>
            <person name="Bachmann H."/>
            <person name="Van Hijum S."/>
        </authorList>
    </citation>
    <scope>NUCLEOTIDE SEQUENCE [LARGE SCALE GENOMIC DNA]</scope>
    <source>
        <strain evidence="9 10">KW10</strain>
    </source>
</reference>
<dbReference type="Proteomes" id="UP000076519">
    <property type="component" value="Unassembled WGS sequence"/>
</dbReference>